<dbReference type="Proteomes" id="UP001165083">
    <property type="component" value="Unassembled WGS sequence"/>
</dbReference>
<dbReference type="Pfam" id="PF01490">
    <property type="entry name" value="Aa_trans"/>
    <property type="match status" value="1"/>
</dbReference>
<dbReference type="OrthoDB" id="40134at2759"/>
<feature type="transmembrane region" description="Helical" evidence="5">
    <location>
        <begin position="12"/>
        <end position="32"/>
    </location>
</feature>
<organism evidence="7 8">
    <name type="scientific">Phytophthora lilii</name>
    <dbReference type="NCBI Taxonomy" id="2077276"/>
    <lineage>
        <taxon>Eukaryota</taxon>
        <taxon>Sar</taxon>
        <taxon>Stramenopiles</taxon>
        <taxon>Oomycota</taxon>
        <taxon>Peronosporomycetes</taxon>
        <taxon>Peronosporales</taxon>
        <taxon>Peronosporaceae</taxon>
        <taxon>Phytophthora</taxon>
    </lineage>
</organism>
<feature type="transmembrane region" description="Helical" evidence="5">
    <location>
        <begin position="400"/>
        <end position="418"/>
    </location>
</feature>
<evidence type="ECO:0000256" key="2">
    <source>
        <dbReference type="ARBA" id="ARBA00022692"/>
    </source>
</evidence>
<evidence type="ECO:0000313" key="7">
    <source>
        <dbReference type="EMBL" id="GMF32045.1"/>
    </source>
</evidence>
<feature type="transmembrane region" description="Helical" evidence="5">
    <location>
        <begin position="269"/>
        <end position="294"/>
    </location>
</feature>
<feature type="transmembrane region" description="Helical" evidence="5">
    <location>
        <begin position="38"/>
        <end position="64"/>
    </location>
</feature>
<evidence type="ECO:0000259" key="6">
    <source>
        <dbReference type="Pfam" id="PF01490"/>
    </source>
</evidence>
<accession>A0A9W6X5Q3</accession>
<feature type="transmembrane region" description="Helical" evidence="5">
    <location>
        <begin position="186"/>
        <end position="207"/>
    </location>
</feature>
<evidence type="ECO:0000313" key="8">
    <source>
        <dbReference type="Proteomes" id="UP001165083"/>
    </source>
</evidence>
<feature type="transmembrane region" description="Helical" evidence="5">
    <location>
        <begin position="371"/>
        <end position="388"/>
    </location>
</feature>
<comment type="caution">
    <text evidence="7">The sequence shown here is derived from an EMBL/GenBank/DDBJ whole genome shotgun (WGS) entry which is preliminary data.</text>
</comment>
<dbReference type="PANTHER" id="PTHR22950">
    <property type="entry name" value="AMINO ACID TRANSPORTER"/>
    <property type="match status" value="1"/>
</dbReference>
<sequence>MAFFTTEDLKIAFNFFCTVYGIGTLGLPSNFARSGATIATIALIFMGFANICSCVAISRVMLAAPKTVKTYGDVGEWCCGKIGRYLVLFVQFGVCFLVPCAFLVLGGILLDGISPGAFDQQYWSIIMAAMLLPVILTPTLKEGAAAAFAGCLGTLLADAIALGVLVNGIGSDHPSVISPDFDFGQVASSFGNLALAYSAAVLVPALQREHSQPERMPRVVATTMAFTACLFLIIGEVSYAFVGCQIPGNLLFAIGGTALDLNANRGAVVLAYMFMQLHITIAMSVILNPVLYIAERGILGMHKRPLLPAIDEESPAFEFVNTPQQKDRPSAIGNTAGPSVTSLADAEYDLSPEALIEEYHNSGPVVTAKYMTLRIVVVVILLVIAIIFKDHFVDFTDFVGAWAVSMACIILPIFFYLKVFWNRTPWYEKIVGAFIIVVCACLGAYVTYTTGKNFFLNIVSDKTFQYCPSGYDMVVYTNETFYGNN</sequence>
<dbReference type="GO" id="GO:0015179">
    <property type="term" value="F:L-amino acid transmembrane transporter activity"/>
    <property type="evidence" value="ECO:0007669"/>
    <property type="project" value="TreeGrafter"/>
</dbReference>
<comment type="subcellular location">
    <subcellularLocation>
        <location evidence="1">Membrane</location>
        <topology evidence="1">Multi-pass membrane protein</topology>
    </subcellularLocation>
</comment>
<dbReference type="InterPro" id="IPR013057">
    <property type="entry name" value="AA_transpt_TM"/>
</dbReference>
<dbReference type="EMBL" id="BSXW01000950">
    <property type="protein sequence ID" value="GMF32045.1"/>
    <property type="molecule type" value="Genomic_DNA"/>
</dbReference>
<feature type="transmembrane region" description="Helical" evidence="5">
    <location>
        <begin position="122"/>
        <end position="140"/>
    </location>
</feature>
<feature type="transmembrane region" description="Helical" evidence="5">
    <location>
        <begin position="219"/>
        <end position="242"/>
    </location>
</feature>
<protein>
    <submittedName>
        <fullName evidence="7">Unnamed protein product</fullName>
    </submittedName>
</protein>
<dbReference type="PANTHER" id="PTHR22950:SF349">
    <property type="entry name" value="AMINO ACID TRANSPORTER TRANSMEMBRANE DOMAIN-CONTAINING PROTEIN"/>
    <property type="match status" value="1"/>
</dbReference>
<dbReference type="AlphaFoldDB" id="A0A9W6X5Q3"/>
<evidence type="ECO:0000256" key="1">
    <source>
        <dbReference type="ARBA" id="ARBA00004141"/>
    </source>
</evidence>
<feature type="transmembrane region" description="Helical" evidence="5">
    <location>
        <begin position="430"/>
        <end position="448"/>
    </location>
</feature>
<proteinExistence type="predicted"/>
<gene>
    <name evidence="7" type="ORF">Plil01_001370900</name>
</gene>
<name>A0A9W6X5Q3_9STRA</name>
<keyword evidence="2 5" id="KW-0812">Transmembrane</keyword>
<keyword evidence="8" id="KW-1185">Reference proteome</keyword>
<evidence type="ECO:0000256" key="5">
    <source>
        <dbReference type="SAM" id="Phobius"/>
    </source>
</evidence>
<evidence type="ECO:0000256" key="4">
    <source>
        <dbReference type="ARBA" id="ARBA00023136"/>
    </source>
</evidence>
<feature type="transmembrane region" description="Helical" evidence="5">
    <location>
        <begin position="147"/>
        <end position="166"/>
    </location>
</feature>
<reference evidence="7" key="1">
    <citation type="submission" date="2023-04" db="EMBL/GenBank/DDBJ databases">
        <title>Phytophthora lilii NBRC 32176.</title>
        <authorList>
            <person name="Ichikawa N."/>
            <person name="Sato H."/>
            <person name="Tonouchi N."/>
        </authorList>
    </citation>
    <scope>NUCLEOTIDE SEQUENCE</scope>
    <source>
        <strain evidence="7">NBRC 32176</strain>
    </source>
</reference>
<feature type="transmembrane region" description="Helical" evidence="5">
    <location>
        <begin position="85"/>
        <end position="110"/>
    </location>
</feature>
<keyword evidence="4 5" id="KW-0472">Membrane</keyword>
<keyword evidence="3 5" id="KW-1133">Transmembrane helix</keyword>
<dbReference type="GO" id="GO:0005774">
    <property type="term" value="C:vacuolar membrane"/>
    <property type="evidence" value="ECO:0007669"/>
    <property type="project" value="TreeGrafter"/>
</dbReference>
<feature type="domain" description="Amino acid transporter transmembrane" evidence="6">
    <location>
        <begin position="10"/>
        <end position="445"/>
    </location>
</feature>
<evidence type="ECO:0000256" key="3">
    <source>
        <dbReference type="ARBA" id="ARBA00022989"/>
    </source>
</evidence>